<dbReference type="EMBL" id="CP064782">
    <property type="protein sequence ID" value="QWT49189.1"/>
    <property type="molecule type" value="Genomic_DNA"/>
</dbReference>
<dbReference type="AlphaFoldDB" id="A0A975XUW1"/>
<keyword evidence="12 13" id="KW-0998">Cell outer membrane</keyword>
<evidence type="ECO:0000256" key="1">
    <source>
        <dbReference type="ARBA" id="ARBA00009810"/>
    </source>
</evidence>
<evidence type="ECO:0000313" key="18">
    <source>
        <dbReference type="EMBL" id="QWT49189.1"/>
    </source>
</evidence>
<keyword evidence="11 18" id="KW-0675">Receptor</keyword>
<feature type="chain" id="PRO_5037491890" evidence="15">
    <location>
        <begin position="29"/>
        <end position="713"/>
    </location>
</feature>
<evidence type="ECO:0000256" key="4">
    <source>
        <dbReference type="ARBA" id="ARBA00022496"/>
    </source>
</evidence>
<evidence type="ECO:0000256" key="3">
    <source>
        <dbReference type="ARBA" id="ARBA00022452"/>
    </source>
</evidence>
<keyword evidence="19" id="KW-1185">Reference proteome</keyword>
<evidence type="ECO:0000256" key="11">
    <source>
        <dbReference type="ARBA" id="ARBA00023170"/>
    </source>
</evidence>
<dbReference type="GO" id="GO:0015344">
    <property type="term" value="F:siderophore uptake transmembrane transporter activity"/>
    <property type="evidence" value="ECO:0007669"/>
    <property type="project" value="TreeGrafter"/>
</dbReference>
<evidence type="ECO:0000256" key="6">
    <source>
        <dbReference type="ARBA" id="ARBA00022729"/>
    </source>
</evidence>
<dbReference type="CDD" id="cd01347">
    <property type="entry name" value="ligand_gated_channel"/>
    <property type="match status" value="1"/>
</dbReference>
<dbReference type="PANTHER" id="PTHR32552:SF74">
    <property type="entry name" value="HYDROXAMATE SIDEROPHORE RECEPTOR FHUE"/>
    <property type="match status" value="1"/>
</dbReference>
<dbReference type="KEGG" id="aiq:Azoinq_00790"/>
<evidence type="ECO:0000256" key="12">
    <source>
        <dbReference type="ARBA" id="ARBA00023237"/>
    </source>
</evidence>
<dbReference type="Pfam" id="PF07715">
    <property type="entry name" value="Plug"/>
    <property type="match status" value="1"/>
</dbReference>
<evidence type="ECO:0000259" key="17">
    <source>
        <dbReference type="Pfam" id="PF07715"/>
    </source>
</evidence>
<dbReference type="GO" id="GO:0009279">
    <property type="term" value="C:cell outer membrane"/>
    <property type="evidence" value="ECO:0007669"/>
    <property type="project" value="UniProtKB-SubCell"/>
</dbReference>
<feature type="domain" description="TonB-dependent receptor-like beta-barrel" evidence="16">
    <location>
        <begin position="285"/>
        <end position="683"/>
    </location>
</feature>
<evidence type="ECO:0000259" key="16">
    <source>
        <dbReference type="Pfam" id="PF00593"/>
    </source>
</evidence>
<gene>
    <name evidence="18" type="ORF">Azoinq_00790</name>
</gene>
<accession>A0A975XUW1</accession>
<dbReference type="PANTHER" id="PTHR32552">
    <property type="entry name" value="FERRICHROME IRON RECEPTOR-RELATED"/>
    <property type="match status" value="1"/>
</dbReference>
<dbReference type="FunFam" id="2.170.130.10:FF:000010">
    <property type="entry name" value="Ferripyoverdine receptor"/>
    <property type="match status" value="1"/>
</dbReference>
<keyword evidence="10 13" id="KW-0472">Membrane</keyword>
<evidence type="ECO:0000256" key="2">
    <source>
        <dbReference type="ARBA" id="ARBA00022448"/>
    </source>
</evidence>
<keyword evidence="2 13" id="KW-0813">Transport</keyword>
<dbReference type="GO" id="GO:0038023">
    <property type="term" value="F:signaling receptor activity"/>
    <property type="evidence" value="ECO:0007669"/>
    <property type="project" value="InterPro"/>
</dbReference>
<evidence type="ECO:0000256" key="7">
    <source>
        <dbReference type="ARBA" id="ARBA00023004"/>
    </source>
</evidence>
<comment type="similarity">
    <text evidence="1 13 14">Belongs to the TonB-dependent receptor family.</text>
</comment>
<dbReference type="Pfam" id="PF00593">
    <property type="entry name" value="TonB_dep_Rec_b-barrel"/>
    <property type="match status" value="1"/>
</dbReference>
<name>A0A975XUW1_9RHOO</name>
<keyword evidence="9 14" id="KW-0798">TonB box</keyword>
<dbReference type="Proteomes" id="UP000683428">
    <property type="component" value="Chromosome"/>
</dbReference>
<keyword evidence="4" id="KW-0410">Iron transport</keyword>
<keyword evidence="6 15" id="KW-0732">Signal</keyword>
<keyword evidence="5 13" id="KW-0812">Transmembrane</keyword>
<feature type="signal peptide" evidence="15">
    <location>
        <begin position="1"/>
        <end position="28"/>
    </location>
</feature>
<evidence type="ECO:0000256" key="5">
    <source>
        <dbReference type="ARBA" id="ARBA00022692"/>
    </source>
</evidence>
<keyword evidence="7" id="KW-0408">Iron</keyword>
<dbReference type="InterPro" id="IPR012910">
    <property type="entry name" value="Plug_dom"/>
</dbReference>
<organism evidence="18 19">
    <name type="scientific">Azospira inquinata</name>
    <dbReference type="NCBI Taxonomy" id="2785627"/>
    <lineage>
        <taxon>Bacteria</taxon>
        <taxon>Pseudomonadati</taxon>
        <taxon>Pseudomonadota</taxon>
        <taxon>Betaproteobacteria</taxon>
        <taxon>Rhodocyclales</taxon>
        <taxon>Rhodocyclaceae</taxon>
        <taxon>Azospira</taxon>
    </lineage>
</organism>
<feature type="domain" description="TonB-dependent receptor plug" evidence="17">
    <location>
        <begin position="73"/>
        <end position="168"/>
    </location>
</feature>
<evidence type="ECO:0000256" key="13">
    <source>
        <dbReference type="PROSITE-ProRule" id="PRU01360"/>
    </source>
</evidence>
<evidence type="ECO:0000256" key="15">
    <source>
        <dbReference type="SAM" id="SignalP"/>
    </source>
</evidence>
<evidence type="ECO:0000256" key="10">
    <source>
        <dbReference type="ARBA" id="ARBA00023136"/>
    </source>
</evidence>
<proteinExistence type="inferred from homology"/>
<evidence type="ECO:0000256" key="9">
    <source>
        <dbReference type="ARBA" id="ARBA00023077"/>
    </source>
</evidence>
<sequence length="713" mass="78707">MLRRLCPVASLSPLVGLIAALFAHPTLAEPGGEEQTLATVNVADRAEGDLPTEKTGRYTVKKSESATRLGLSLKETPQEVSVLTRSQLDDFHLNDLGEALGATSGIVVERPETDRVYYTARGFDVTNFQYDGIGIANVYDIAGAETDTAIFDRIDTVYGANGLLSSTGYPSATVNFIRKRPTLDFAASATATVGSWNKSRLEGNVSGALIDSGRLRGRLVGVQEDKDSYLDRYSRSKTVFYGVLEADLDDRTTLALGHHEQENKPRGVMWGALPMYNTDGSQTHYDVSTSTATDWAFWNLKTKSSFLELSRQFNEDWSGKAVVTHNEYTGNSRLFYVYGTPDRNTGLGLKAYPSEYDLERTQTQADVYATGRFELGGRKHDLSLGMTWSRASLKDVSYYGQGIGNPVPALAGWNGSYPVPPFDASVDGSNFNDHRRSFYLSTRLNLNDRTKLILGANHTTVKVDGVTYSQSRNLDTSKTAPYLGLVYDLTPNLSAYGSYTKIFDPQYQLDQSGAPLDPVRGSSREVGLKGEFFHKRLNAGVSLFRSEQLGLAEQAGYVGTRAYYRGIDAESKGIQMDVGGALTERLQVNLGLTHLTLKDPDGNPVRTYTPRNLLRLAGTYRVPFVERLKVGANVTWQSDIYRMETLDSGATTKVRQGAYALVNLMAQYDIDKNLSLSANINNLTNEKYLTSLYWSQSYYGAPRNASLSLTWKY</sequence>
<dbReference type="RefSeq" id="WP_216127869.1">
    <property type="nucleotide sequence ID" value="NZ_CP064782.1"/>
</dbReference>
<dbReference type="PROSITE" id="PS52016">
    <property type="entry name" value="TONB_DEPENDENT_REC_3"/>
    <property type="match status" value="1"/>
</dbReference>
<evidence type="ECO:0000256" key="8">
    <source>
        <dbReference type="ARBA" id="ARBA00023065"/>
    </source>
</evidence>
<dbReference type="GO" id="GO:0015891">
    <property type="term" value="P:siderophore transport"/>
    <property type="evidence" value="ECO:0007669"/>
    <property type="project" value="InterPro"/>
</dbReference>
<dbReference type="NCBIfam" id="TIGR01783">
    <property type="entry name" value="TonB-siderophor"/>
    <property type="match status" value="1"/>
</dbReference>
<evidence type="ECO:0000313" key="19">
    <source>
        <dbReference type="Proteomes" id="UP000683428"/>
    </source>
</evidence>
<dbReference type="InterPro" id="IPR039426">
    <property type="entry name" value="TonB-dep_rcpt-like"/>
</dbReference>
<dbReference type="InterPro" id="IPR000531">
    <property type="entry name" value="Beta-barrel_TonB"/>
</dbReference>
<reference evidence="18" key="1">
    <citation type="submission" date="2020-11" db="EMBL/GenBank/DDBJ databases">
        <title>Azospira inquinata sp. nov.</title>
        <authorList>
            <person name="Moe W.M."/>
            <person name="Mikes M.C."/>
        </authorList>
    </citation>
    <scope>NUCLEOTIDE SEQUENCE</scope>
    <source>
        <strain evidence="18">Azo-3</strain>
    </source>
</reference>
<keyword evidence="3 13" id="KW-1134">Transmembrane beta strand</keyword>
<protein>
    <submittedName>
        <fullName evidence="18">TonB-dependent siderophore receptor</fullName>
    </submittedName>
</protein>
<evidence type="ECO:0000256" key="14">
    <source>
        <dbReference type="RuleBase" id="RU003357"/>
    </source>
</evidence>
<keyword evidence="8" id="KW-0406">Ion transport</keyword>
<dbReference type="InterPro" id="IPR010105">
    <property type="entry name" value="TonB_sidphr_rcpt"/>
</dbReference>
<comment type="subcellular location">
    <subcellularLocation>
        <location evidence="13">Cell outer membrane</location>
        <topology evidence="13">Multi-pass membrane protein</topology>
    </subcellularLocation>
</comment>